<dbReference type="Proteomes" id="UP000821866">
    <property type="component" value="Chromosome 9"/>
</dbReference>
<dbReference type="AlphaFoldDB" id="A0A9J6D6P4"/>
<comment type="caution">
    <text evidence="2">The sequence shown here is derived from an EMBL/GenBank/DDBJ whole genome shotgun (WGS) entry which is preliminary data.</text>
</comment>
<keyword evidence="3" id="KW-1185">Reference proteome</keyword>
<dbReference type="InterPro" id="IPR055469">
    <property type="entry name" value="DUF7041"/>
</dbReference>
<name>A0A9J6D6P4_RHIMP</name>
<gene>
    <name evidence="2" type="ORF">HPB51_019070</name>
</gene>
<protein>
    <recommendedName>
        <fullName evidence="1">DUF7041 domain-containing protein</fullName>
    </recommendedName>
</protein>
<accession>A0A9J6D6P4</accession>
<sequence length="105" mass="12238">MQSGKSYLYTFGDLELEQQVLRPSKILYIWSRPCKNNNEVETQFTTGIVPQETKFRHVILALTLTEIAEVFNIILAPPAEQPHDALKRELIRRTTLTEQKRLQQL</sequence>
<reference evidence="2" key="1">
    <citation type="journal article" date="2020" name="Cell">
        <title>Large-Scale Comparative Analyses of Tick Genomes Elucidate Their Genetic Diversity and Vector Capacities.</title>
        <authorList>
            <consortium name="Tick Genome and Microbiome Consortium (TIGMIC)"/>
            <person name="Jia N."/>
            <person name="Wang J."/>
            <person name="Shi W."/>
            <person name="Du L."/>
            <person name="Sun Y."/>
            <person name="Zhan W."/>
            <person name="Jiang J.F."/>
            <person name="Wang Q."/>
            <person name="Zhang B."/>
            <person name="Ji P."/>
            <person name="Bell-Sakyi L."/>
            <person name="Cui X.M."/>
            <person name="Yuan T.T."/>
            <person name="Jiang B.G."/>
            <person name="Yang W.F."/>
            <person name="Lam T.T."/>
            <person name="Chang Q.C."/>
            <person name="Ding S.J."/>
            <person name="Wang X.J."/>
            <person name="Zhu J.G."/>
            <person name="Ruan X.D."/>
            <person name="Zhao L."/>
            <person name="Wei J.T."/>
            <person name="Ye R.Z."/>
            <person name="Que T.C."/>
            <person name="Du C.H."/>
            <person name="Zhou Y.H."/>
            <person name="Cheng J.X."/>
            <person name="Dai P.F."/>
            <person name="Guo W.B."/>
            <person name="Han X.H."/>
            <person name="Huang E.J."/>
            <person name="Li L.F."/>
            <person name="Wei W."/>
            <person name="Gao Y.C."/>
            <person name="Liu J.Z."/>
            <person name="Shao H.Z."/>
            <person name="Wang X."/>
            <person name="Wang C.C."/>
            <person name="Yang T.C."/>
            <person name="Huo Q.B."/>
            <person name="Li W."/>
            <person name="Chen H.Y."/>
            <person name="Chen S.E."/>
            <person name="Zhou L.G."/>
            <person name="Ni X.B."/>
            <person name="Tian J.H."/>
            <person name="Sheng Y."/>
            <person name="Liu T."/>
            <person name="Pan Y.S."/>
            <person name="Xia L.Y."/>
            <person name="Li J."/>
            <person name="Zhao F."/>
            <person name="Cao W.C."/>
        </authorList>
    </citation>
    <scope>NUCLEOTIDE SEQUENCE</scope>
    <source>
        <strain evidence="2">Rmic-2018</strain>
    </source>
</reference>
<evidence type="ECO:0000313" key="2">
    <source>
        <dbReference type="EMBL" id="KAH8009755.1"/>
    </source>
</evidence>
<dbReference type="EMBL" id="JABSTU010000011">
    <property type="protein sequence ID" value="KAH8009755.1"/>
    <property type="molecule type" value="Genomic_DNA"/>
</dbReference>
<evidence type="ECO:0000259" key="1">
    <source>
        <dbReference type="Pfam" id="PF23055"/>
    </source>
</evidence>
<evidence type="ECO:0000313" key="3">
    <source>
        <dbReference type="Proteomes" id="UP000821866"/>
    </source>
</evidence>
<organism evidence="2 3">
    <name type="scientific">Rhipicephalus microplus</name>
    <name type="common">Cattle tick</name>
    <name type="synonym">Boophilus microplus</name>
    <dbReference type="NCBI Taxonomy" id="6941"/>
    <lineage>
        <taxon>Eukaryota</taxon>
        <taxon>Metazoa</taxon>
        <taxon>Ecdysozoa</taxon>
        <taxon>Arthropoda</taxon>
        <taxon>Chelicerata</taxon>
        <taxon>Arachnida</taxon>
        <taxon>Acari</taxon>
        <taxon>Parasitiformes</taxon>
        <taxon>Ixodida</taxon>
        <taxon>Ixodoidea</taxon>
        <taxon>Ixodidae</taxon>
        <taxon>Rhipicephalinae</taxon>
        <taxon>Rhipicephalus</taxon>
        <taxon>Boophilus</taxon>
    </lineage>
</organism>
<reference evidence="2" key="2">
    <citation type="submission" date="2021-09" db="EMBL/GenBank/DDBJ databases">
        <authorList>
            <person name="Jia N."/>
            <person name="Wang J."/>
            <person name="Shi W."/>
            <person name="Du L."/>
            <person name="Sun Y."/>
            <person name="Zhan W."/>
            <person name="Jiang J."/>
            <person name="Wang Q."/>
            <person name="Zhang B."/>
            <person name="Ji P."/>
            <person name="Sakyi L.B."/>
            <person name="Cui X."/>
            <person name="Yuan T."/>
            <person name="Jiang B."/>
            <person name="Yang W."/>
            <person name="Lam T.T.-Y."/>
            <person name="Chang Q."/>
            <person name="Ding S."/>
            <person name="Wang X."/>
            <person name="Zhu J."/>
            <person name="Ruan X."/>
            <person name="Zhao L."/>
            <person name="Wei J."/>
            <person name="Que T."/>
            <person name="Du C."/>
            <person name="Cheng J."/>
            <person name="Dai P."/>
            <person name="Han X."/>
            <person name="Huang E."/>
            <person name="Gao Y."/>
            <person name="Liu J."/>
            <person name="Shao H."/>
            <person name="Ye R."/>
            <person name="Li L."/>
            <person name="Wei W."/>
            <person name="Wang X."/>
            <person name="Wang C."/>
            <person name="Huo Q."/>
            <person name="Li W."/>
            <person name="Guo W."/>
            <person name="Chen H."/>
            <person name="Chen S."/>
            <person name="Zhou L."/>
            <person name="Zhou L."/>
            <person name="Ni X."/>
            <person name="Tian J."/>
            <person name="Zhou Y."/>
            <person name="Sheng Y."/>
            <person name="Liu T."/>
            <person name="Pan Y."/>
            <person name="Xia L."/>
            <person name="Li J."/>
            <person name="Zhao F."/>
            <person name="Cao W."/>
        </authorList>
    </citation>
    <scope>NUCLEOTIDE SEQUENCE</scope>
    <source>
        <strain evidence="2">Rmic-2018</strain>
        <tissue evidence="2">Larvae</tissue>
    </source>
</reference>
<proteinExistence type="predicted"/>
<dbReference type="Pfam" id="PF23055">
    <property type="entry name" value="DUF7041"/>
    <property type="match status" value="1"/>
</dbReference>
<feature type="domain" description="DUF7041" evidence="1">
    <location>
        <begin position="39"/>
        <end position="105"/>
    </location>
</feature>